<organism evidence="2 3">
    <name type="scientific">Flavobacterium potami</name>
    <dbReference type="NCBI Taxonomy" id="2872310"/>
    <lineage>
        <taxon>Bacteria</taxon>
        <taxon>Pseudomonadati</taxon>
        <taxon>Bacteroidota</taxon>
        <taxon>Flavobacteriia</taxon>
        <taxon>Flavobacteriales</taxon>
        <taxon>Flavobacteriaceae</taxon>
        <taxon>Flavobacterium</taxon>
    </lineage>
</organism>
<feature type="transmembrane region" description="Helical" evidence="1">
    <location>
        <begin position="133"/>
        <end position="155"/>
    </location>
</feature>
<dbReference type="EMBL" id="JAINUY010000005">
    <property type="protein sequence ID" value="MBZ4036347.1"/>
    <property type="molecule type" value="Genomic_DNA"/>
</dbReference>
<keyword evidence="1" id="KW-1133">Transmembrane helix</keyword>
<proteinExistence type="predicted"/>
<reference evidence="2 3" key="1">
    <citation type="journal article" date="2023" name="Antonie Van Leeuwenhoek">
        <title>Flavobacterium potami sp. nov., a multi-metal resistance genes harbouring bacterium isolated from shallow river silt.</title>
        <authorList>
            <person name="Li S."/>
            <person name="Mao S."/>
            <person name="Mu W."/>
            <person name="Guo B."/>
            <person name="Li C."/>
            <person name="Zhu Q."/>
            <person name="Hou X."/>
            <person name="Zhao Y."/>
            <person name="Wei S."/>
            <person name="Liu H."/>
            <person name="Liu A."/>
        </authorList>
    </citation>
    <scope>NUCLEOTIDE SEQUENCE [LARGE SCALE GENOMIC DNA]</scope>
    <source>
        <strain evidence="2 3">17A</strain>
    </source>
</reference>
<evidence type="ECO:0000256" key="1">
    <source>
        <dbReference type="SAM" id="Phobius"/>
    </source>
</evidence>
<feature type="transmembrane region" description="Helical" evidence="1">
    <location>
        <begin position="12"/>
        <end position="30"/>
    </location>
</feature>
<keyword evidence="1" id="KW-0812">Transmembrane</keyword>
<evidence type="ECO:0000313" key="3">
    <source>
        <dbReference type="Proteomes" id="UP001139366"/>
    </source>
</evidence>
<protein>
    <submittedName>
        <fullName evidence="2">Uncharacterized protein</fullName>
    </submittedName>
</protein>
<evidence type="ECO:0000313" key="2">
    <source>
        <dbReference type="EMBL" id="MBZ4036347.1"/>
    </source>
</evidence>
<accession>A0A9X1HCW9</accession>
<keyword evidence="3" id="KW-1185">Reference proteome</keyword>
<dbReference type="AlphaFoldDB" id="A0A9X1HCW9"/>
<comment type="caution">
    <text evidence="2">The sequence shown here is derived from an EMBL/GenBank/DDBJ whole genome shotgun (WGS) entry which is preliminary data.</text>
</comment>
<gene>
    <name evidence="2" type="ORF">K6T82_16360</name>
</gene>
<sequence>MILDKYFQRPIFWDYFLCYVFCSLSIYLVYKEKIQLPTDNDTIAITSDITNISLTLSGFILTLLTVLITFKSGSNIKKIESDSDDTVFNLFFASGYYFETVKHLKNCIKSLIFIAVIGFMIKLFLPLEYKSKAFFFNVPGLCIIILTISRCVLILNKVLELQQQEHNNNNS</sequence>
<keyword evidence="1" id="KW-0472">Membrane</keyword>
<feature type="transmembrane region" description="Helical" evidence="1">
    <location>
        <begin position="110"/>
        <end position="127"/>
    </location>
</feature>
<dbReference type="Proteomes" id="UP001139366">
    <property type="component" value="Unassembled WGS sequence"/>
</dbReference>
<feature type="transmembrane region" description="Helical" evidence="1">
    <location>
        <begin position="50"/>
        <end position="70"/>
    </location>
</feature>
<name>A0A9X1HCW9_9FLAO</name>
<dbReference type="RefSeq" id="WP_223707717.1">
    <property type="nucleotide sequence ID" value="NZ_JAINUY010000005.1"/>
</dbReference>